<keyword evidence="2" id="KW-1185">Reference proteome</keyword>
<feature type="compositionally biased region" description="Polar residues" evidence="1">
    <location>
        <begin position="85"/>
        <end position="94"/>
    </location>
</feature>
<evidence type="ECO:0000313" key="2">
    <source>
        <dbReference type="Proteomes" id="UP000050795"/>
    </source>
</evidence>
<organism evidence="2 3">
    <name type="scientific">Trichobilharzia regenti</name>
    <name type="common">Nasal bird schistosome</name>
    <dbReference type="NCBI Taxonomy" id="157069"/>
    <lineage>
        <taxon>Eukaryota</taxon>
        <taxon>Metazoa</taxon>
        <taxon>Spiralia</taxon>
        <taxon>Lophotrochozoa</taxon>
        <taxon>Platyhelminthes</taxon>
        <taxon>Trematoda</taxon>
        <taxon>Digenea</taxon>
        <taxon>Strigeidida</taxon>
        <taxon>Schistosomatoidea</taxon>
        <taxon>Schistosomatidae</taxon>
        <taxon>Trichobilharzia</taxon>
    </lineage>
</organism>
<feature type="compositionally biased region" description="Polar residues" evidence="1">
    <location>
        <begin position="132"/>
        <end position="151"/>
    </location>
</feature>
<dbReference type="AlphaFoldDB" id="A0AA85J0K5"/>
<reference evidence="2" key="1">
    <citation type="submission" date="2022-06" db="EMBL/GenBank/DDBJ databases">
        <authorList>
            <person name="Berger JAMES D."/>
            <person name="Berger JAMES D."/>
        </authorList>
    </citation>
    <scope>NUCLEOTIDE SEQUENCE [LARGE SCALE GENOMIC DNA]</scope>
</reference>
<feature type="compositionally biased region" description="Low complexity" evidence="1">
    <location>
        <begin position="116"/>
        <end position="127"/>
    </location>
</feature>
<reference evidence="3" key="2">
    <citation type="submission" date="2023-11" db="UniProtKB">
        <authorList>
            <consortium name="WormBaseParasite"/>
        </authorList>
    </citation>
    <scope>IDENTIFICATION</scope>
</reference>
<evidence type="ECO:0000313" key="3">
    <source>
        <dbReference type="WBParaSite" id="TREG1_120260.1"/>
    </source>
</evidence>
<feature type="compositionally biased region" description="Low complexity" evidence="1">
    <location>
        <begin position="72"/>
        <end position="84"/>
    </location>
</feature>
<protein>
    <submittedName>
        <fullName evidence="3">Uncharacterized protein</fullName>
    </submittedName>
</protein>
<sequence length="462" mass="51953">MVRSRNKSSCTNSSINEIKLEFVNNANHIGNNSDEGGYINNNYERSSLISAQPTQLIHMERDLVNGNKYQDNNNNTEKTTSSETLDSNISQSNPIGGANIDIERVITIQSSKVRSNNNNNNNNNINNHKSTDNNLTHFKTSQETVSSTLSHNNNNNNNNNNSNYSDEPDRSISSPPILAPKPKACSTAEKILLKDKKKKKASTLTTSEIRYMNSKISSNLSSVKDISSLFSVGNSNKIEQLNDSTEVATELFPNLIRKRDTPIPNVKNLVSYFSELIKLHTDEEKHCSPSMSNSVNNLSRLKGFDSEMTLNHRHVLREEVEEGEVMRGEDEEEYELDIPTSVSPFLLHHETPTARERRLQAVESLRRRSTLHMKYDLYRVFPPGYSTASSSFLERLGHRVAAENMTDCSNNNNNDNHNINNSNGNICRGLDNDPIRRPLSAPKFQVRMQANLQKDSTAIAAQ</sequence>
<dbReference type="Proteomes" id="UP000050795">
    <property type="component" value="Unassembled WGS sequence"/>
</dbReference>
<accession>A0AA85J0K5</accession>
<feature type="region of interest" description="Disordered" evidence="1">
    <location>
        <begin position="66"/>
        <end position="96"/>
    </location>
</feature>
<evidence type="ECO:0000256" key="1">
    <source>
        <dbReference type="SAM" id="MobiDB-lite"/>
    </source>
</evidence>
<proteinExistence type="predicted"/>
<feature type="compositionally biased region" description="Low complexity" evidence="1">
    <location>
        <begin position="152"/>
        <end position="163"/>
    </location>
</feature>
<name>A0AA85J0K5_TRIRE</name>
<dbReference type="WBParaSite" id="TREG1_120260.1">
    <property type="protein sequence ID" value="TREG1_120260.1"/>
    <property type="gene ID" value="TREG1_120260"/>
</dbReference>
<feature type="region of interest" description="Disordered" evidence="1">
    <location>
        <begin position="112"/>
        <end position="182"/>
    </location>
</feature>